<dbReference type="AlphaFoldDB" id="H1SBQ7"/>
<dbReference type="Pfam" id="PF00441">
    <property type="entry name" value="Acyl-CoA_dh_1"/>
    <property type="match status" value="1"/>
</dbReference>
<dbReference type="PATRIC" id="fig|1127483.3.peg.5609"/>
<dbReference type="Proteomes" id="UP000005808">
    <property type="component" value="Unassembled WGS sequence"/>
</dbReference>
<keyword evidence="1" id="KW-0285">Flavoprotein</keyword>
<organism evidence="3 4">
    <name type="scientific">Cupriavidus basilensis OR16</name>
    <dbReference type="NCBI Taxonomy" id="1127483"/>
    <lineage>
        <taxon>Bacteria</taxon>
        <taxon>Pseudomonadati</taxon>
        <taxon>Pseudomonadota</taxon>
        <taxon>Betaproteobacteria</taxon>
        <taxon>Burkholderiales</taxon>
        <taxon>Burkholderiaceae</taxon>
        <taxon>Cupriavidus</taxon>
    </lineage>
</organism>
<name>H1SBQ7_9BURK</name>
<reference evidence="3 4" key="1">
    <citation type="journal article" date="2012" name="J. Bacteriol.">
        <title>De Novo Genome Project of Cupriavidus basilensis OR16.</title>
        <authorList>
            <person name="Cserhati M."/>
            <person name="Kriszt B."/>
            <person name="Szoboszlay S."/>
            <person name="Toth A."/>
            <person name="Szabo I."/>
            <person name="Tancsics A."/>
            <person name="Nagy I."/>
            <person name="Horvath B."/>
            <person name="Nagy I."/>
            <person name="Kukolya J."/>
        </authorList>
    </citation>
    <scope>NUCLEOTIDE SEQUENCE [LARGE SCALE GENOMIC DNA]</scope>
    <source>
        <strain evidence="3 4">OR16</strain>
    </source>
</reference>
<dbReference type="SUPFAM" id="SSF47203">
    <property type="entry name" value="Acyl-CoA dehydrogenase C-terminal domain-like"/>
    <property type="match status" value="1"/>
</dbReference>
<evidence type="ECO:0000259" key="2">
    <source>
        <dbReference type="Pfam" id="PF00441"/>
    </source>
</evidence>
<dbReference type="InterPro" id="IPR036250">
    <property type="entry name" value="AcylCo_DH-like_C"/>
</dbReference>
<dbReference type="GO" id="GO:0016627">
    <property type="term" value="F:oxidoreductase activity, acting on the CH-CH group of donors"/>
    <property type="evidence" value="ECO:0007669"/>
    <property type="project" value="InterPro"/>
</dbReference>
<dbReference type="Gene3D" id="1.20.140.10">
    <property type="entry name" value="Butyryl-CoA Dehydrogenase, subunit A, domain 3"/>
    <property type="match status" value="1"/>
</dbReference>
<evidence type="ECO:0000313" key="3">
    <source>
        <dbReference type="EMBL" id="EHP40049.1"/>
    </source>
</evidence>
<dbReference type="EMBL" id="AHJE01000075">
    <property type="protein sequence ID" value="EHP40049.1"/>
    <property type="molecule type" value="Genomic_DNA"/>
</dbReference>
<comment type="caution">
    <text evidence="3">The sequence shown here is derived from an EMBL/GenBank/DDBJ whole genome shotgun (WGS) entry which is preliminary data.</text>
</comment>
<gene>
    <name evidence="3" type="ORF">OR16_28114</name>
</gene>
<feature type="domain" description="Acyl-CoA dehydrogenase/oxidase C-terminal" evidence="2">
    <location>
        <begin position="32"/>
        <end position="64"/>
    </location>
</feature>
<sequence>MLQLEVAGPHAWPYAPQWLDAGTVQPVNGPDWAAPAASTYFDMRKTTIYGGATEVQKNIIAKMILGF</sequence>
<accession>H1SBQ7</accession>
<proteinExistence type="predicted"/>
<evidence type="ECO:0000256" key="1">
    <source>
        <dbReference type="ARBA" id="ARBA00022630"/>
    </source>
</evidence>
<protein>
    <submittedName>
        <fullName evidence="3">Acyl-CoA dehydrogenase oxidoreductase</fullName>
    </submittedName>
</protein>
<dbReference type="InterPro" id="IPR009075">
    <property type="entry name" value="AcylCo_DH/oxidase_C"/>
</dbReference>
<evidence type="ECO:0000313" key="4">
    <source>
        <dbReference type="Proteomes" id="UP000005808"/>
    </source>
</evidence>